<dbReference type="STRING" id="1075417.SAMN05421823_107152"/>
<organism evidence="1 2">
    <name type="scientific">Catalinimonas alkaloidigena</name>
    <dbReference type="NCBI Taxonomy" id="1075417"/>
    <lineage>
        <taxon>Bacteria</taxon>
        <taxon>Pseudomonadati</taxon>
        <taxon>Bacteroidota</taxon>
        <taxon>Cytophagia</taxon>
        <taxon>Cytophagales</taxon>
        <taxon>Catalimonadaceae</taxon>
        <taxon>Catalinimonas</taxon>
    </lineage>
</organism>
<gene>
    <name evidence="1" type="ORF">SAMN05421823_107152</name>
</gene>
<accession>A0A1G9LTW6</accession>
<keyword evidence="2" id="KW-1185">Reference proteome</keyword>
<evidence type="ECO:0000313" key="2">
    <source>
        <dbReference type="Proteomes" id="UP000198510"/>
    </source>
</evidence>
<dbReference type="EMBL" id="FNFO01000007">
    <property type="protein sequence ID" value="SDL64865.1"/>
    <property type="molecule type" value="Genomic_DNA"/>
</dbReference>
<proteinExistence type="predicted"/>
<dbReference type="RefSeq" id="WP_089684482.1">
    <property type="nucleotide sequence ID" value="NZ_FNFO01000007.1"/>
</dbReference>
<dbReference type="OrthoDB" id="1444051at2"/>
<evidence type="ECO:0000313" key="1">
    <source>
        <dbReference type="EMBL" id="SDL64865.1"/>
    </source>
</evidence>
<reference evidence="1 2" key="1">
    <citation type="submission" date="2016-10" db="EMBL/GenBank/DDBJ databases">
        <authorList>
            <person name="de Groot N.N."/>
        </authorList>
    </citation>
    <scope>NUCLEOTIDE SEQUENCE [LARGE SCALE GENOMIC DNA]</scope>
    <source>
        <strain evidence="1 2">DSM 25186</strain>
    </source>
</reference>
<sequence>MKTFSTDTRHIDAHLHQRQEGGEAALFEARLLLDDDLREKVRWQQKTYHLVRQYGRRQLKAEIEAVHQQLFQRPEHASFRQKVLRWFTARD</sequence>
<name>A0A1G9LTW6_9BACT</name>
<dbReference type="Proteomes" id="UP000198510">
    <property type="component" value="Unassembled WGS sequence"/>
</dbReference>
<dbReference type="AlphaFoldDB" id="A0A1G9LTW6"/>
<protein>
    <submittedName>
        <fullName evidence="1">Uncharacterized protein</fullName>
    </submittedName>
</protein>